<keyword evidence="1" id="KW-0067">ATP-binding</keyword>
<comment type="caution">
    <text evidence="1">The sequence shown here is derived from an EMBL/GenBank/DDBJ whole genome shotgun (WGS) entry which is preliminary data.</text>
</comment>
<evidence type="ECO:0000313" key="1">
    <source>
        <dbReference type="EMBL" id="GLQ07680.1"/>
    </source>
</evidence>
<dbReference type="RefSeq" id="WP_169561734.1">
    <property type="nucleotide sequence ID" value="NZ_BSNF01000008.1"/>
</dbReference>
<gene>
    <name evidence="1" type="ORF">GCM10007924_29010</name>
</gene>
<keyword evidence="1" id="KW-0547">Nucleotide-binding</keyword>
<organism evidence="1 2">
    <name type="scientific">Sneathiella chinensis</name>
    <dbReference type="NCBI Taxonomy" id="349750"/>
    <lineage>
        <taxon>Bacteria</taxon>
        <taxon>Pseudomonadati</taxon>
        <taxon>Pseudomonadota</taxon>
        <taxon>Alphaproteobacteria</taxon>
        <taxon>Sneathiellales</taxon>
        <taxon>Sneathiellaceae</taxon>
        <taxon>Sneathiella</taxon>
    </lineage>
</organism>
<proteinExistence type="predicted"/>
<evidence type="ECO:0000313" key="2">
    <source>
        <dbReference type="Proteomes" id="UP001161409"/>
    </source>
</evidence>
<reference evidence="1" key="2">
    <citation type="submission" date="2023-01" db="EMBL/GenBank/DDBJ databases">
        <title>Draft genome sequence of Sneathiella chinensis strain NBRC 103408.</title>
        <authorList>
            <person name="Sun Q."/>
            <person name="Mori K."/>
        </authorList>
    </citation>
    <scope>NUCLEOTIDE SEQUENCE</scope>
    <source>
        <strain evidence="1">NBRC 103408</strain>
    </source>
</reference>
<dbReference type="Pfam" id="PF08904">
    <property type="entry name" value="EipB_like"/>
    <property type="match status" value="1"/>
</dbReference>
<dbReference type="InterPro" id="IPR015000">
    <property type="entry name" value="EipB-like"/>
</dbReference>
<accession>A0ABQ5U6A1</accession>
<sequence length="288" mass="31379">MIIKTAQLKRSVDLMTDKIAYRLSILFSLFGLFAVVAPALSHAGGVALASHRAVYDLTLKEFHRDGGIEDVRGRIVMEVENSCEGVLMNQRMLVELLNISGDSMTSDYHLSTWEDRAGQLMRFTMSNVLNGRTIENYDGVANLGSAGGSVTFSEDGADRLDLPEGVIFPTGHTREILKSAKAGKNLLSAKIYDGNGVNGLFDTLTVIGKSGKSDSTLLKDRDMGNLPYWPVQMSYFDLSAQSNEPEFEVGLKMFENGVASDLVLKYEDFSLNGSLVQLDILDTAGCGN</sequence>
<dbReference type="EMBL" id="BSNF01000008">
    <property type="protein sequence ID" value="GLQ07680.1"/>
    <property type="molecule type" value="Genomic_DNA"/>
</dbReference>
<name>A0ABQ5U6A1_9PROT</name>
<keyword evidence="2" id="KW-1185">Reference proteome</keyword>
<dbReference type="GO" id="GO:0005524">
    <property type="term" value="F:ATP binding"/>
    <property type="evidence" value="ECO:0007669"/>
    <property type="project" value="UniProtKB-KW"/>
</dbReference>
<dbReference type="Proteomes" id="UP001161409">
    <property type="component" value="Unassembled WGS sequence"/>
</dbReference>
<protein>
    <submittedName>
        <fullName evidence="1">ATP-binding protein</fullName>
    </submittedName>
</protein>
<reference evidence="1" key="1">
    <citation type="journal article" date="2014" name="Int. J. Syst. Evol. Microbiol.">
        <title>Complete genome of a new Firmicutes species belonging to the dominant human colonic microbiota ('Ruminococcus bicirculans') reveals two chromosomes and a selective capacity to utilize plant glucans.</title>
        <authorList>
            <consortium name="NISC Comparative Sequencing Program"/>
            <person name="Wegmann U."/>
            <person name="Louis P."/>
            <person name="Goesmann A."/>
            <person name="Henrissat B."/>
            <person name="Duncan S.H."/>
            <person name="Flint H.J."/>
        </authorList>
    </citation>
    <scope>NUCLEOTIDE SEQUENCE</scope>
    <source>
        <strain evidence="1">NBRC 103408</strain>
    </source>
</reference>